<accession>A0A2C9UPB9</accession>
<proteinExistence type="predicted"/>
<dbReference type="AlphaFoldDB" id="A0A2C9UPB9"/>
<name>A0A2C9UPB9_MANES</name>
<protein>
    <recommendedName>
        <fullName evidence="1">Poor homologous synapsis 1 PH domain-containing protein</fullName>
    </recommendedName>
</protein>
<dbReference type="Pfam" id="PF25349">
    <property type="entry name" value="PH_PHS1"/>
    <property type="match status" value="1"/>
</dbReference>
<feature type="domain" description="Poor homologous synapsis 1 PH" evidence="1">
    <location>
        <begin position="22"/>
        <end position="165"/>
    </location>
</feature>
<dbReference type="InterPro" id="IPR057619">
    <property type="entry name" value="PH_PHS1"/>
</dbReference>
<reference evidence="2" key="1">
    <citation type="submission" date="2016-02" db="EMBL/GenBank/DDBJ databases">
        <title>WGS assembly of Manihot esculenta.</title>
        <authorList>
            <person name="Bredeson J.V."/>
            <person name="Prochnik S.E."/>
            <person name="Lyons J.B."/>
            <person name="Schmutz J."/>
            <person name="Grimwood J."/>
            <person name="Vrebalov J."/>
            <person name="Bart R.S."/>
            <person name="Amuge T."/>
            <person name="Ferguson M.E."/>
            <person name="Green R."/>
            <person name="Putnam N."/>
            <person name="Stites J."/>
            <person name="Rounsley S."/>
            <person name="Rokhsar D.S."/>
        </authorList>
    </citation>
    <scope>NUCLEOTIDE SEQUENCE [LARGE SCALE GENOMIC DNA]</scope>
    <source>
        <tissue evidence="2">Leaf</tissue>
    </source>
</reference>
<evidence type="ECO:0000259" key="1">
    <source>
        <dbReference type="Pfam" id="PF25349"/>
    </source>
</evidence>
<dbReference type="EMBL" id="CM004399">
    <property type="protein sequence ID" value="OAY32537.1"/>
    <property type="molecule type" value="Genomic_DNA"/>
</dbReference>
<dbReference type="STRING" id="3983.A0A2C9UPB9"/>
<evidence type="ECO:0000313" key="2">
    <source>
        <dbReference type="EMBL" id="OAY32537.1"/>
    </source>
</evidence>
<organism evidence="2">
    <name type="scientific">Manihot esculenta</name>
    <name type="common">Cassava</name>
    <name type="synonym">Jatropha manihot</name>
    <dbReference type="NCBI Taxonomy" id="3983"/>
    <lineage>
        <taxon>Eukaryota</taxon>
        <taxon>Viridiplantae</taxon>
        <taxon>Streptophyta</taxon>
        <taxon>Embryophyta</taxon>
        <taxon>Tracheophyta</taxon>
        <taxon>Spermatophyta</taxon>
        <taxon>Magnoliopsida</taxon>
        <taxon>eudicotyledons</taxon>
        <taxon>Gunneridae</taxon>
        <taxon>Pentapetalae</taxon>
        <taxon>rosids</taxon>
        <taxon>fabids</taxon>
        <taxon>Malpighiales</taxon>
        <taxon>Euphorbiaceae</taxon>
        <taxon>Crotonoideae</taxon>
        <taxon>Manihoteae</taxon>
        <taxon>Manihot</taxon>
    </lineage>
</organism>
<gene>
    <name evidence="2" type="ORF">MANES_13G025900</name>
</gene>
<dbReference type="OrthoDB" id="1864854at2759"/>
<sequence length="342" mass="38283">MAGTLALIASERTEKPISVIKDQWQVSFSRFIIYPSVPSTCPFLVHRLNKRRCCASRGTWISSRSPTASLQLLNYHALSDAILSVCFSDKMLEEHYVSKLHFTWPHVSCVSGYPPRGSRAVFVSYKDSAGEIQKFALRFSVISEAERFINALKDILKEISETELLNSGSPTEISSPSVFLSTNETPSRACEEQSSVMTTGQAYSPQLSFDYEVEKESYIEKTQLNHISEGISCALPPSFASFLTNCCSEVKQDARRPSSSENIDLKSQIARYMEDSSFQGSHKLSVSETKTPYTCQAEGGGKIQGKCESNNLKNRKQKKLPIMFLSFLILFYQISCCNSKRT</sequence>